<dbReference type="CDD" id="cd24008">
    <property type="entry name" value="ASKHA_NBD_GLK"/>
    <property type="match status" value="1"/>
</dbReference>
<keyword evidence="3" id="KW-0067">ATP-binding</keyword>
<keyword evidence="1 3" id="KW-0808">Transferase</keyword>
<evidence type="ECO:0000313" key="6">
    <source>
        <dbReference type="Proteomes" id="UP000077763"/>
    </source>
</evidence>
<evidence type="ECO:0000256" key="3">
    <source>
        <dbReference type="HAMAP-Rule" id="MF_00524"/>
    </source>
</evidence>
<dbReference type="GO" id="GO:0005737">
    <property type="term" value="C:cytoplasm"/>
    <property type="evidence" value="ECO:0007669"/>
    <property type="project" value="UniProtKB-SubCell"/>
</dbReference>
<keyword evidence="3" id="KW-0547">Nucleotide-binding</keyword>
<comment type="similarity">
    <text evidence="3 4">Belongs to the bacterial glucokinase family.</text>
</comment>
<comment type="subcellular location">
    <subcellularLocation>
        <location evidence="3">Cytoplasm</location>
    </subcellularLocation>
</comment>
<dbReference type="PANTHER" id="PTHR47363">
    <property type="entry name" value="GLUCOKINASE"/>
    <property type="match status" value="1"/>
</dbReference>
<accession>A0A177M220</accession>
<dbReference type="Gene3D" id="3.40.367.20">
    <property type="match status" value="1"/>
</dbReference>
<evidence type="ECO:0000256" key="2">
    <source>
        <dbReference type="ARBA" id="ARBA00022777"/>
    </source>
</evidence>
<dbReference type="InterPro" id="IPR003836">
    <property type="entry name" value="Glucokinase"/>
</dbReference>
<name>A0A177M220_METMH</name>
<dbReference type="InterPro" id="IPR043129">
    <property type="entry name" value="ATPase_NBD"/>
</dbReference>
<evidence type="ECO:0000256" key="4">
    <source>
        <dbReference type="RuleBase" id="RU004046"/>
    </source>
</evidence>
<dbReference type="RefSeq" id="WP_064038078.1">
    <property type="nucleotide sequence ID" value="NZ_LUUH01000080.1"/>
</dbReference>
<comment type="catalytic activity">
    <reaction evidence="3">
        <text>D-glucose + ATP = D-glucose 6-phosphate + ADP + H(+)</text>
        <dbReference type="Rhea" id="RHEA:17825"/>
        <dbReference type="ChEBI" id="CHEBI:4167"/>
        <dbReference type="ChEBI" id="CHEBI:15378"/>
        <dbReference type="ChEBI" id="CHEBI:30616"/>
        <dbReference type="ChEBI" id="CHEBI:61548"/>
        <dbReference type="ChEBI" id="CHEBI:456216"/>
        <dbReference type="EC" id="2.7.1.2"/>
    </reaction>
</comment>
<evidence type="ECO:0000313" key="5">
    <source>
        <dbReference type="EMBL" id="OAH99757.1"/>
    </source>
</evidence>
<dbReference type="EC" id="2.7.1.2" evidence="3"/>
<dbReference type="EMBL" id="LUUH01000080">
    <property type="protein sequence ID" value="OAH99757.1"/>
    <property type="molecule type" value="Genomic_DNA"/>
</dbReference>
<dbReference type="Gene3D" id="3.30.420.40">
    <property type="match status" value="1"/>
</dbReference>
<keyword evidence="2 3" id="KW-0418">Kinase</keyword>
<keyword evidence="3" id="KW-0963">Cytoplasm</keyword>
<comment type="caution">
    <text evidence="5">The sequence shown here is derived from an EMBL/GenBank/DDBJ whole genome shotgun (WGS) entry which is preliminary data.</text>
</comment>
<dbReference type="AlphaFoldDB" id="A0A177M220"/>
<feature type="binding site" evidence="3">
    <location>
        <begin position="5"/>
        <end position="10"/>
    </location>
    <ligand>
        <name>ATP</name>
        <dbReference type="ChEBI" id="CHEBI:30616"/>
    </ligand>
</feature>
<dbReference type="GO" id="GO:0004340">
    <property type="term" value="F:glucokinase activity"/>
    <property type="evidence" value="ECO:0007669"/>
    <property type="project" value="UniProtKB-UniRule"/>
</dbReference>
<organism evidence="5 6">
    <name type="scientific">Methylomonas methanica</name>
    <dbReference type="NCBI Taxonomy" id="421"/>
    <lineage>
        <taxon>Bacteria</taxon>
        <taxon>Pseudomonadati</taxon>
        <taxon>Pseudomonadota</taxon>
        <taxon>Gammaproteobacteria</taxon>
        <taxon>Methylococcales</taxon>
        <taxon>Methylococcaceae</taxon>
        <taxon>Methylomonas</taxon>
    </lineage>
</organism>
<evidence type="ECO:0000256" key="1">
    <source>
        <dbReference type="ARBA" id="ARBA00022679"/>
    </source>
</evidence>
<gene>
    <name evidence="3" type="primary">glk</name>
    <name evidence="5" type="ORF">A1353_20295</name>
</gene>
<dbReference type="HAMAP" id="MF_00524">
    <property type="entry name" value="Glucokinase"/>
    <property type="match status" value="1"/>
</dbReference>
<dbReference type="GO" id="GO:0005524">
    <property type="term" value="F:ATP binding"/>
    <property type="evidence" value="ECO:0007669"/>
    <property type="project" value="UniProtKB-UniRule"/>
</dbReference>
<dbReference type="Proteomes" id="UP000077763">
    <property type="component" value="Unassembled WGS sequence"/>
</dbReference>
<dbReference type="Pfam" id="PF02685">
    <property type="entry name" value="Glucokinase"/>
    <property type="match status" value="1"/>
</dbReference>
<proteinExistence type="inferred from homology"/>
<dbReference type="SUPFAM" id="SSF53067">
    <property type="entry name" value="Actin-like ATPase domain"/>
    <property type="match status" value="1"/>
</dbReference>
<sequence>MILAGDIGGTKTVLALLDRQADGTLSCLQEQTFASGEFQTFEEILDLFLCDSPTVTSACFGIAGPVVNQRCQTTNLPWLLDGEQLKIRLGTERVKLLNDLEAMAIGMLHLQEQDFIELNPNAEPQTGNIAVIAAGTGLGEAMLHWDGEKYHPIATEGGHCDFAPQNPQQDQLLTYLRGRYPDHVSCERVLSGIGFSNIYDFLADMRFAPPCPAVPAATEARGVDRNALISRLGVDGEDPLCRETVRLFAELYGAEAGNLALKAFATGGVFIGGGIGPKIRSVLESGEFMQAFVTKGRFQPMLAKLSVKLALNPRTPLLGAMYYFAAQ</sequence>
<dbReference type="GO" id="GO:0005536">
    <property type="term" value="F:D-glucose binding"/>
    <property type="evidence" value="ECO:0007669"/>
    <property type="project" value="InterPro"/>
</dbReference>
<dbReference type="PANTHER" id="PTHR47363:SF1">
    <property type="entry name" value="GLUCOKINASE"/>
    <property type="match status" value="1"/>
</dbReference>
<dbReference type="GO" id="GO:0006096">
    <property type="term" value="P:glycolytic process"/>
    <property type="evidence" value="ECO:0007669"/>
    <property type="project" value="UniProtKB-UniRule"/>
</dbReference>
<dbReference type="NCBIfam" id="TIGR00749">
    <property type="entry name" value="glk"/>
    <property type="match status" value="1"/>
</dbReference>
<keyword evidence="3" id="KW-0324">Glycolysis</keyword>
<protein>
    <recommendedName>
        <fullName evidence="3">Glucokinase</fullName>
        <ecNumber evidence="3">2.7.1.2</ecNumber>
    </recommendedName>
    <alternativeName>
        <fullName evidence="3">Glucose kinase</fullName>
    </alternativeName>
</protein>
<reference evidence="5 6" key="1">
    <citation type="submission" date="2016-03" db="EMBL/GenBank/DDBJ databases">
        <authorList>
            <person name="Ploux O."/>
        </authorList>
    </citation>
    <scope>NUCLEOTIDE SEQUENCE [LARGE SCALE GENOMIC DNA]</scope>
    <source>
        <strain evidence="5 6">R-45371</strain>
    </source>
</reference>